<dbReference type="GO" id="GO:0008270">
    <property type="term" value="F:zinc ion binding"/>
    <property type="evidence" value="ECO:0007669"/>
    <property type="project" value="UniProtKB-KW"/>
</dbReference>
<proteinExistence type="predicted"/>
<feature type="domain" description="FYVE-type" evidence="7">
    <location>
        <begin position="638"/>
        <end position="700"/>
    </location>
</feature>
<dbReference type="InterPro" id="IPR011011">
    <property type="entry name" value="Znf_FYVE_PHD"/>
</dbReference>
<dbReference type="Gene3D" id="3.30.40.10">
    <property type="entry name" value="Zinc/RING finger domain, C3HC4 (zinc finger)"/>
    <property type="match status" value="1"/>
</dbReference>
<dbReference type="InterPro" id="IPR051210">
    <property type="entry name" value="Ub_ligase/GEF_domain"/>
</dbReference>
<dbReference type="OrthoDB" id="5981550at2759"/>
<dbReference type="PROSITE" id="PS00626">
    <property type="entry name" value="RCC1_2"/>
    <property type="match status" value="2"/>
</dbReference>
<evidence type="ECO:0000256" key="3">
    <source>
        <dbReference type="ARBA" id="ARBA00022771"/>
    </source>
</evidence>
<evidence type="ECO:0000259" key="8">
    <source>
        <dbReference type="PROSITE" id="PS51514"/>
    </source>
</evidence>
<dbReference type="AlphaFoldDB" id="A0A9P0Z7K8"/>
<dbReference type="InterPro" id="IPR009091">
    <property type="entry name" value="RCC1/BLIP-II"/>
</dbReference>
<keyword evidence="10" id="KW-1185">Reference proteome</keyword>
<dbReference type="InterPro" id="IPR011993">
    <property type="entry name" value="PH-like_dom_sf"/>
</dbReference>
<dbReference type="CDD" id="cd13365">
    <property type="entry name" value="PH_PLC_plant-like"/>
    <property type="match status" value="1"/>
</dbReference>
<dbReference type="InterPro" id="IPR000306">
    <property type="entry name" value="Znf_FYVE"/>
</dbReference>
<keyword evidence="3 5" id="KW-0863">Zinc-finger</keyword>
<comment type="caution">
    <text evidence="9">The sequence shown here is derived from an EMBL/GenBank/DDBJ whole genome shotgun (WGS) entry which is preliminary data.</text>
</comment>
<reference evidence="9" key="1">
    <citation type="submission" date="2022-07" db="EMBL/GenBank/DDBJ databases">
        <authorList>
            <person name="Macas J."/>
            <person name="Novak P."/>
            <person name="Neumann P."/>
        </authorList>
    </citation>
    <scope>NUCLEOTIDE SEQUENCE</scope>
</reference>
<dbReference type="SMART" id="SM00064">
    <property type="entry name" value="FYVE"/>
    <property type="match status" value="1"/>
</dbReference>
<dbReference type="Gene3D" id="2.30.29.30">
    <property type="entry name" value="Pleckstrin-homology domain (PH domain)/Phosphotyrosine-binding domain (PTB)"/>
    <property type="match status" value="1"/>
</dbReference>
<dbReference type="SUPFAM" id="SSF50985">
    <property type="entry name" value="RCC1/BLIP-II"/>
    <property type="match status" value="1"/>
</dbReference>
<feature type="repeat" description="RCC1" evidence="6">
    <location>
        <begin position="421"/>
        <end position="472"/>
    </location>
</feature>
<dbReference type="PROSITE" id="PS50178">
    <property type="entry name" value="ZF_FYVE"/>
    <property type="match status" value="1"/>
</dbReference>
<feature type="repeat" description="RCC1" evidence="6">
    <location>
        <begin position="530"/>
        <end position="581"/>
    </location>
</feature>
<protein>
    <submittedName>
        <fullName evidence="9">Uncharacterized protein</fullName>
    </submittedName>
</protein>
<dbReference type="PANTHER" id="PTHR22870:SF350">
    <property type="entry name" value="F12P19.9 PROTEIN"/>
    <property type="match status" value="1"/>
</dbReference>
<dbReference type="PROSITE" id="PS50012">
    <property type="entry name" value="RCC1_3"/>
    <property type="match status" value="7"/>
</dbReference>
<dbReference type="Pfam" id="PF08381">
    <property type="entry name" value="BRX"/>
    <property type="match status" value="1"/>
</dbReference>
<accession>A0A9P0Z7K8</accession>
<dbReference type="InterPro" id="IPR013591">
    <property type="entry name" value="Brevis_radix_dom"/>
</dbReference>
<dbReference type="InterPro" id="IPR058923">
    <property type="entry name" value="RCC1-like_dom"/>
</dbReference>
<dbReference type="Proteomes" id="UP001152484">
    <property type="component" value="Unassembled WGS sequence"/>
</dbReference>
<dbReference type="Gene3D" id="2.130.10.30">
    <property type="entry name" value="Regulator of chromosome condensation 1/beta-lactamase-inhibitor protein II"/>
    <property type="match status" value="2"/>
</dbReference>
<feature type="repeat" description="RCC1" evidence="6">
    <location>
        <begin position="582"/>
        <end position="633"/>
    </location>
</feature>
<dbReference type="InterPro" id="IPR017455">
    <property type="entry name" value="Znf_FYVE-rel"/>
</dbReference>
<evidence type="ECO:0000256" key="5">
    <source>
        <dbReference type="PROSITE-ProRule" id="PRU00091"/>
    </source>
</evidence>
<gene>
    <name evidence="9" type="ORF">CEURO_LOCUS10983</name>
</gene>
<organism evidence="9 10">
    <name type="scientific">Cuscuta europaea</name>
    <name type="common">European dodder</name>
    <dbReference type="NCBI Taxonomy" id="41803"/>
    <lineage>
        <taxon>Eukaryota</taxon>
        <taxon>Viridiplantae</taxon>
        <taxon>Streptophyta</taxon>
        <taxon>Embryophyta</taxon>
        <taxon>Tracheophyta</taxon>
        <taxon>Spermatophyta</taxon>
        <taxon>Magnoliopsida</taxon>
        <taxon>eudicotyledons</taxon>
        <taxon>Gunneridae</taxon>
        <taxon>Pentapetalae</taxon>
        <taxon>asterids</taxon>
        <taxon>lamiids</taxon>
        <taxon>Solanales</taxon>
        <taxon>Convolvulaceae</taxon>
        <taxon>Cuscuteae</taxon>
        <taxon>Cuscuta</taxon>
        <taxon>Cuscuta subgen. Cuscuta</taxon>
    </lineage>
</organism>
<dbReference type="EMBL" id="CAMAPE010000021">
    <property type="protein sequence ID" value="CAH9089763.1"/>
    <property type="molecule type" value="Genomic_DNA"/>
</dbReference>
<feature type="repeat" description="RCC1" evidence="6">
    <location>
        <begin position="262"/>
        <end position="315"/>
    </location>
</feature>
<evidence type="ECO:0000256" key="1">
    <source>
        <dbReference type="ARBA" id="ARBA00022723"/>
    </source>
</evidence>
<evidence type="ECO:0000256" key="4">
    <source>
        <dbReference type="ARBA" id="ARBA00022833"/>
    </source>
</evidence>
<evidence type="ECO:0000256" key="2">
    <source>
        <dbReference type="ARBA" id="ARBA00022737"/>
    </source>
</evidence>
<keyword evidence="1" id="KW-0479">Metal-binding</keyword>
<keyword evidence="4" id="KW-0862">Zinc</keyword>
<evidence type="ECO:0000313" key="10">
    <source>
        <dbReference type="Proteomes" id="UP001152484"/>
    </source>
</evidence>
<dbReference type="InterPro" id="IPR013083">
    <property type="entry name" value="Znf_RING/FYVE/PHD"/>
</dbReference>
<evidence type="ECO:0000313" key="9">
    <source>
        <dbReference type="EMBL" id="CAH9089763.1"/>
    </source>
</evidence>
<sequence length="1053" mass="116476">MGEELLSTVAASERAIEQAIVGLKKGAHLLKYSRIGKPKFCPFRLSQDEKFLVWYLDENEKHLKLSSVTDIIHGQQSKQLQPDRESQCISLVYANGEQFFDLICKDKMQAESWFLGLKALISKSHQSHRFLGVEKPRHRRGAQSCINSPASCIRRRHILSLPVEAVRSNKVRSLAGSPEQSFSGRGHSDVLSCSSDSMFSDVTLLTNAQNTVEGMSPSSPYSEVDEINHSEKDFLQSEVQSDMLSAFGGSVREPTRSVHILRDVYVWGEGMDGGFLVGGEEKLDSSSPRVLESTMMLDVQMLSLGRTHASLVTGQGEVFCWGEGKNGRLGHKVDMDVSHPKIVESLDGINVTSIAFGEYQMCAVTHSGEVYTWGDNYSSTGEENTKRSHWMPQRVSGSLDSVIISSVACGEWHTAIISITGKLFSYGEGNFGALGHGNTRSLPHPKEVESLKSLCVKFVACGPWHTAAIVETTTGTGKLYTWGDGDKGKLGHDDAPEKKLIPLCITKLEGVDFIQVSCGRTLTIGLSNTGKVYTMGSAIHGQLGNPHADDKSLTIVQGKLEDTFVREICAGSYHIAVLTSCGGVYTWGKGSNGQLGLGDTKDRNTPTLVDSLRDRLVEHITCGPNSTAAICLHKSISSTDQATCRGCSVAFGITRKKQNCYNCGFLFCRVCCSKKATNTSLAPNKNKPFRVCNPCFNQLQRIETYTPRPYFHTKGGYMEKEEREQEKCPTRVGTRRKCSNMGGYSYVGKALNGQTEIKGMTSFLDSLPRWGLVPCPESFNRGLKAQKEFQTPPQQGTFGSISQLVDPMERKLVPYSAPVKQGVSKSDKLLLEEVQKLRAQVHSLKKLCQSRKERIQERQQKLKDIWSLAIEESTNYKAAMEDIKSLTSRLQTMSQDVCGGIRIKDQAAGTYLLQITSSSTGNIATDVNNEPSTTVLAICAPREDSVCKVNSSSLCTSPVLFSSTARLLCKKRSEEEGSAPPVEEDPVQEWVEQYEPGVYITLKTLPSGRKNLKRVRFSRRKFTEKEAERWWSKNQMLVCERFNIDRSSDLTQD</sequence>
<feature type="repeat" description="RCC1" evidence="6">
    <location>
        <begin position="477"/>
        <end position="529"/>
    </location>
</feature>
<feature type="repeat" description="RCC1" evidence="6">
    <location>
        <begin position="368"/>
        <end position="420"/>
    </location>
</feature>
<feature type="repeat" description="RCC1" evidence="6">
    <location>
        <begin position="316"/>
        <end position="367"/>
    </location>
</feature>
<dbReference type="Pfam" id="PF25390">
    <property type="entry name" value="WD40_RLD"/>
    <property type="match status" value="1"/>
</dbReference>
<keyword evidence="2" id="KW-0677">Repeat</keyword>
<dbReference type="PROSITE" id="PS51514">
    <property type="entry name" value="BRX"/>
    <property type="match status" value="1"/>
</dbReference>
<dbReference type="SUPFAM" id="SSF57903">
    <property type="entry name" value="FYVE/PHD zinc finger"/>
    <property type="match status" value="1"/>
</dbReference>
<dbReference type="Pfam" id="PF01363">
    <property type="entry name" value="FYVE"/>
    <property type="match status" value="1"/>
</dbReference>
<dbReference type="InterPro" id="IPR000408">
    <property type="entry name" value="Reg_chr_condens"/>
</dbReference>
<evidence type="ECO:0000256" key="6">
    <source>
        <dbReference type="PROSITE-ProRule" id="PRU00235"/>
    </source>
</evidence>
<feature type="domain" description="BRX" evidence="8">
    <location>
        <begin position="988"/>
        <end position="1043"/>
    </location>
</feature>
<dbReference type="SUPFAM" id="SSF50729">
    <property type="entry name" value="PH domain-like"/>
    <property type="match status" value="1"/>
</dbReference>
<dbReference type="PRINTS" id="PR00633">
    <property type="entry name" value="RCCNDNSATION"/>
</dbReference>
<dbReference type="PANTHER" id="PTHR22870">
    <property type="entry name" value="REGULATOR OF CHROMOSOME CONDENSATION"/>
    <property type="match status" value="1"/>
</dbReference>
<name>A0A9P0Z7K8_CUSEU</name>
<evidence type="ECO:0000259" key="7">
    <source>
        <dbReference type="PROSITE" id="PS50178"/>
    </source>
</evidence>